<reference evidence="5" key="1">
    <citation type="submission" date="2017-09" db="EMBL/GenBank/DDBJ databases">
        <title>Yangia sp. SAOS 153D whole genome sequencing.</title>
        <authorList>
            <person name="Verma A."/>
            <person name="Krishnamurthi S."/>
        </authorList>
    </citation>
    <scope>NUCLEOTIDE SEQUENCE [LARGE SCALE GENOMIC DNA]</scope>
    <source>
        <strain evidence="5">SAOS 153D</strain>
    </source>
</reference>
<dbReference type="AlphaFoldDB" id="A0A2A3K0Y9"/>
<dbReference type="GO" id="GO:0003677">
    <property type="term" value="F:DNA binding"/>
    <property type="evidence" value="ECO:0007669"/>
    <property type="project" value="InterPro"/>
</dbReference>
<dbReference type="PANTHER" id="PTHR30349:SF64">
    <property type="entry name" value="PROPHAGE INTEGRASE INTD-RELATED"/>
    <property type="match status" value="1"/>
</dbReference>
<dbReference type="Proteomes" id="UP000217448">
    <property type="component" value="Unassembled WGS sequence"/>
</dbReference>
<dbReference type="Pfam" id="PF00589">
    <property type="entry name" value="Phage_integrase"/>
    <property type="match status" value="1"/>
</dbReference>
<dbReference type="OrthoDB" id="9808346at2"/>
<dbReference type="SUPFAM" id="SSF56349">
    <property type="entry name" value="DNA breaking-rejoining enzymes"/>
    <property type="match status" value="1"/>
</dbReference>
<keyword evidence="1" id="KW-0229">DNA integration</keyword>
<dbReference type="CDD" id="cd00796">
    <property type="entry name" value="INT_Rci_Hp1_C"/>
    <property type="match status" value="1"/>
</dbReference>
<evidence type="ECO:0000259" key="3">
    <source>
        <dbReference type="PROSITE" id="PS51898"/>
    </source>
</evidence>
<dbReference type="GO" id="GO:0015074">
    <property type="term" value="P:DNA integration"/>
    <property type="evidence" value="ECO:0007669"/>
    <property type="project" value="UniProtKB-KW"/>
</dbReference>
<reference evidence="6" key="2">
    <citation type="submission" date="2023-07" db="EMBL/GenBank/DDBJ databases">
        <title>Yangia mangrovi SAOS 153D genome.</title>
        <authorList>
            <person name="Verma A."/>
            <person name="Pal Y."/>
            <person name="Sundharam S."/>
            <person name="Bisht B."/>
            <person name="Srinivasan K."/>
        </authorList>
    </citation>
    <scope>NUCLEOTIDE SEQUENCE [LARGE SCALE GENOMIC DNA]</scope>
    <source>
        <strain evidence="6">SAOS 153D</strain>
    </source>
</reference>
<feature type="domain" description="Tyr recombinase" evidence="3">
    <location>
        <begin position="168"/>
        <end position="339"/>
    </location>
</feature>
<evidence type="ECO:0000313" key="4">
    <source>
        <dbReference type="EMBL" id="MCT4372045.1"/>
    </source>
</evidence>
<protein>
    <submittedName>
        <fullName evidence="4 5">Integrase</fullName>
    </submittedName>
</protein>
<keyword evidence="2" id="KW-0233">DNA recombination</keyword>
<dbReference type="EMBL" id="NTHN01000015">
    <property type="protein sequence ID" value="PBD20978.1"/>
    <property type="molecule type" value="Genomic_DNA"/>
</dbReference>
<dbReference type="InterPro" id="IPR013762">
    <property type="entry name" value="Integrase-like_cat_sf"/>
</dbReference>
<evidence type="ECO:0000256" key="2">
    <source>
        <dbReference type="ARBA" id="ARBA00023172"/>
    </source>
</evidence>
<sequence>MISTHYEVGRLKGRYVVTWYETQREGAPKKRRRFRLNATRRQDALLEAKRLYESRVRDNSQSASFNALWDMYSDYLKGRPTEKDLENSGKCVKPFFQNYGPMEIDNIAVEGYLKERKERFHERFGRAPSRATLYKDVNLIKSVLNWAHKELRAIPEPRYIRLPEKAEPKDRYLDLNEIDALLKSARKIPHIYVAIALMLGTAGRVGAILELTWDSVNFETRTIDLRVDLENKKPRAKVPMNDGLCNILMQWRSTATTRYVVEFRGKRLGSIKKGFASVVRDAKLNDVSPHIMRHTAAVHMVVNGSSMEKVSSYLGHSSLSVTRKVYARHRPDHLREEAEKLDFFDGDFAPLDFSDFDRITEN</sequence>
<accession>A0A2A3K0Y9</accession>
<dbReference type="InterPro" id="IPR050090">
    <property type="entry name" value="Tyrosine_recombinase_XerCD"/>
</dbReference>
<dbReference type="PROSITE" id="PS51898">
    <property type="entry name" value="TYR_RECOMBINASE"/>
    <property type="match status" value="1"/>
</dbReference>
<proteinExistence type="predicted"/>
<reference evidence="4" key="3">
    <citation type="submission" date="2024-05" db="EMBL/GenBank/DDBJ databases">
        <title>Yangia mangrovi SAOS 153D genome.</title>
        <authorList>
            <person name="Verma A."/>
            <person name="Pal Y."/>
            <person name="Sundharam S."/>
            <person name="Bisht B."/>
            <person name="Srinivasan K."/>
        </authorList>
    </citation>
    <scope>NUCLEOTIDE SEQUENCE</scope>
    <source>
        <strain evidence="4">SAOS 153D</strain>
    </source>
</reference>
<dbReference type="EMBL" id="NTHN02000036">
    <property type="protein sequence ID" value="MCT4372045.1"/>
    <property type="molecule type" value="Genomic_DNA"/>
</dbReference>
<dbReference type="InterPro" id="IPR011010">
    <property type="entry name" value="DNA_brk_join_enz"/>
</dbReference>
<dbReference type="RefSeq" id="WP_095880607.1">
    <property type="nucleotide sequence ID" value="NZ_NTHN02000036.1"/>
</dbReference>
<organism evidence="5">
    <name type="scientific">Alloyangia mangrovi</name>
    <dbReference type="NCBI Taxonomy" id="1779329"/>
    <lineage>
        <taxon>Bacteria</taxon>
        <taxon>Pseudomonadati</taxon>
        <taxon>Pseudomonadota</taxon>
        <taxon>Alphaproteobacteria</taxon>
        <taxon>Rhodobacterales</taxon>
        <taxon>Roseobacteraceae</taxon>
        <taxon>Alloyangia</taxon>
    </lineage>
</organism>
<dbReference type="Gene3D" id="1.10.443.10">
    <property type="entry name" value="Intergrase catalytic core"/>
    <property type="match status" value="1"/>
</dbReference>
<dbReference type="InterPro" id="IPR002104">
    <property type="entry name" value="Integrase_catalytic"/>
</dbReference>
<evidence type="ECO:0000256" key="1">
    <source>
        <dbReference type="ARBA" id="ARBA00022908"/>
    </source>
</evidence>
<keyword evidence="6" id="KW-1185">Reference proteome</keyword>
<name>A0A2A3K0Y9_9RHOB</name>
<dbReference type="PANTHER" id="PTHR30349">
    <property type="entry name" value="PHAGE INTEGRASE-RELATED"/>
    <property type="match status" value="1"/>
</dbReference>
<comment type="caution">
    <text evidence="5">The sequence shown here is derived from an EMBL/GenBank/DDBJ whole genome shotgun (WGS) entry which is preliminary data.</text>
</comment>
<evidence type="ECO:0000313" key="5">
    <source>
        <dbReference type="EMBL" id="PBD20978.1"/>
    </source>
</evidence>
<dbReference type="GO" id="GO:0006310">
    <property type="term" value="P:DNA recombination"/>
    <property type="evidence" value="ECO:0007669"/>
    <property type="project" value="UniProtKB-KW"/>
</dbReference>
<evidence type="ECO:0000313" key="6">
    <source>
        <dbReference type="Proteomes" id="UP000217448"/>
    </source>
</evidence>
<gene>
    <name evidence="5" type="ORF">CLG85_01225</name>
    <name evidence="4" type="ORF">CLG85_017665</name>
</gene>